<protein>
    <recommendedName>
        <fullName evidence="1">RNA ligase domain-containing protein</fullName>
    </recommendedName>
</protein>
<sequence length="234" mass="26788">MKPLGIKAYGHIPHLIGSRVGPGDHTVSEGQHRICTEKARDRHDEIFVEEKLDGSCVAVALVGGKIIPLVRAGYVAWSSPYEQHHLFAWWVRENEERFRAVLREGERLVGEWLAQAHGTRYVLPHEPFVVFDLMRGHEREPREVFWERVKGLFVVPRLIHRGGPISIGRVLELLEPSGHGAVDPVEGAVWRVERREKVDFLAKYVRPDKVDGRYLPEYTGTGPVWNWMPATQSR</sequence>
<feature type="domain" description="RNA ligase" evidence="1">
    <location>
        <begin position="44"/>
        <end position="205"/>
    </location>
</feature>
<dbReference type="Pfam" id="PF09414">
    <property type="entry name" value="RNA_ligase"/>
    <property type="match status" value="1"/>
</dbReference>
<dbReference type="Proteomes" id="UP000192569">
    <property type="component" value="Chromosome I"/>
</dbReference>
<gene>
    <name evidence="2" type="ORF">SAMN00808754_1403</name>
</gene>
<reference evidence="2 3" key="1">
    <citation type="submission" date="2017-04" db="EMBL/GenBank/DDBJ databases">
        <authorList>
            <person name="Afonso C.L."/>
            <person name="Miller P.J."/>
            <person name="Scott M.A."/>
            <person name="Spackman E."/>
            <person name="Goraichik I."/>
            <person name="Dimitrov K.M."/>
            <person name="Suarez D.L."/>
            <person name="Swayne D.E."/>
        </authorList>
    </citation>
    <scope>NUCLEOTIDE SEQUENCE [LARGE SCALE GENOMIC DNA]</scope>
    <source>
        <strain evidence="2 3">ToBE</strain>
    </source>
</reference>
<evidence type="ECO:0000313" key="3">
    <source>
        <dbReference type="Proteomes" id="UP000192569"/>
    </source>
</evidence>
<dbReference type="AlphaFoldDB" id="A0A1W1VSN4"/>
<dbReference type="Gene3D" id="3.30.470.30">
    <property type="entry name" value="DNA ligase/mRNA capping enzyme"/>
    <property type="match status" value="1"/>
</dbReference>
<dbReference type="InterPro" id="IPR021122">
    <property type="entry name" value="RNA_ligase_dom_REL/Rnl2"/>
</dbReference>
<dbReference type="EMBL" id="LT838272">
    <property type="protein sequence ID" value="SMB96111.1"/>
    <property type="molecule type" value="Genomic_DNA"/>
</dbReference>
<evidence type="ECO:0000313" key="2">
    <source>
        <dbReference type="EMBL" id="SMB96111.1"/>
    </source>
</evidence>
<accession>A0A1W1VSN4</accession>
<name>A0A1W1VSN4_9FIRM</name>
<keyword evidence="3" id="KW-1185">Reference proteome</keyword>
<dbReference type="OrthoDB" id="255834at2"/>
<organism evidence="2 3">
    <name type="scientific">Thermanaeromonas toyohensis ToBE</name>
    <dbReference type="NCBI Taxonomy" id="698762"/>
    <lineage>
        <taxon>Bacteria</taxon>
        <taxon>Bacillati</taxon>
        <taxon>Bacillota</taxon>
        <taxon>Clostridia</taxon>
        <taxon>Neomoorellales</taxon>
        <taxon>Neomoorellaceae</taxon>
        <taxon>Thermanaeromonas</taxon>
    </lineage>
</organism>
<evidence type="ECO:0000259" key="1">
    <source>
        <dbReference type="Pfam" id="PF09414"/>
    </source>
</evidence>
<proteinExistence type="predicted"/>
<dbReference type="SUPFAM" id="SSF56091">
    <property type="entry name" value="DNA ligase/mRNA capping enzyme, catalytic domain"/>
    <property type="match status" value="1"/>
</dbReference>
<dbReference type="RefSeq" id="WP_084665021.1">
    <property type="nucleotide sequence ID" value="NZ_LT838272.1"/>
</dbReference>
<dbReference type="STRING" id="698762.SAMN00808754_1403"/>